<proteinExistence type="inferred from homology"/>
<name>A0A8H2ZV61_9AGAM</name>
<dbReference type="GO" id="GO:0006078">
    <property type="term" value="P:(1-&gt;6)-beta-D-glucan biosynthetic process"/>
    <property type="evidence" value="ECO:0007669"/>
    <property type="project" value="TreeGrafter"/>
</dbReference>
<feature type="region of interest" description="Disordered" evidence="9">
    <location>
        <begin position="68"/>
        <end position="89"/>
    </location>
</feature>
<evidence type="ECO:0000256" key="2">
    <source>
        <dbReference type="ARBA" id="ARBA00010962"/>
    </source>
</evidence>
<organism evidence="12 13">
    <name type="scientific">Rhizoctonia solani</name>
    <dbReference type="NCBI Taxonomy" id="456999"/>
    <lineage>
        <taxon>Eukaryota</taxon>
        <taxon>Fungi</taxon>
        <taxon>Dikarya</taxon>
        <taxon>Basidiomycota</taxon>
        <taxon>Agaricomycotina</taxon>
        <taxon>Agaricomycetes</taxon>
        <taxon>Cantharellales</taxon>
        <taxon>Ceratobasidiaceae</taxon>
        <taxon>Rhizoctonia</taxon>
    </lineage>
</organism>
<feature type="transmembrane region" description="Helical" evidence="10">
    <location>
        <begin position="237"/>
        <end position="261"/>
    </location>
</feature>
<dbReference type="CDD" id="cd02180">
    <property type="entry name" value="GH16_fungal_KRE6_glucanase"/>
    <property type="match status" value="1"/>
</dbReference>
<dbReference type="GO" id="GO:0005886">
    <property type="term" value="C:plasma membrane"/>
    <property type="evidence" value="ECO:0007669"/>
    <property type="project" value="TreeGrafter"/>
</dbReference>
<sequence>MDERRFSIASSHYSQSQETYESHTHEDSSHLVPAHNRPPLVPRRSSLRVSQARLSTIPASPVPIHADNWGLQTNASTPSPASSSSSMSQGLNTFLIPHANTQAPLLAQRQSSGWSGRFRPLSSVGELFPTPGRENSRSQVRGPPQPAFLLPFGTDTSLRSKSSISDLSDLDRYHGTLPQNHKPHVHQLASTYSLDPDPVHWGTKLQLEEIEPDDDLHNPDSERDRKQDARRGVSMRAVINVGCLAVLITGILALFAGYPLIVYFTQREASTLGAYNLGGINASGQVPDIPSHRGLIDVDTPKSVYTRESLVDGTKYELVFSDEFNVEGRSFYPGDDPYWEAVDLHYWSTNNLEWYDPAQVTTTGGSLRIELSANHEHNLNYTGGMLSSWNKFCFTGGYIEANVSLPGSSKTYGLWPAVWTMGNLGRAGYGASLEGTWPYTYDSCDVGTLANQTDPATNGPAAAHTGGVSSSKGEMSYLPGQRLSACTCTSESDGTDGQQMVHPGPKVNGQYVGRSAPEIDVFEAQVDQHTLVGAVSQSGQWAPFNAAFVWDNSSTNLIISDSVNSKLNTFVGNEWQQTTSVVTNTNQNCYTQEGGCFSAYGFEYKPGKDGYIQWVNDAKMVWEIKAAGMGADSKTQISQRPVPQEPMYILANLGMSYNFGPIDFEHLVFPAYMLVDYIRVYQPVNQQNIGCDPPDFPTANYINTYIEAYTNPNLTTWVDDYKQRKPKNRLIDQC</sequence>
<feature type="compositionally biased region" description="Polar residues" evidence="9">
    <location>
        <begin position="8"/>
        <end position="19"/>
    </location>
</feature>
<evidence type="ECO:0000256" key="5">
    <source>
        <dbReference type="ARBA" id="ARBA00022989"/>
    </source>
</evidence>
<dbReference type="AlphaFoldDB" id="A0A8H2ZV61"/>
<evidence type="ECO:0000313" key="12">
    <source>
        <dbReference type="EMBL" id="CAE6351177.1"/>
    </source>
</evidence>
<evidence type="ECO:0000259" key="11">
    <source>
        <dbReference type="PROSITE" id="PS51762"/>
    </source>
</evidence>
<feature type="compositionally biased region" description="Basic and acidic residues" evidence="9">
    <location>
        <begin position="215"/>
        <end position="231"/>
    </location>
</feature>
<dbReference type="GO" id="GO:0005789">
    <property type="term" value="C:endoplasmic reticulum membrane"/>
    <property type="evidence" value="ECO:0007669"/>
    <property type="project" value="TreeGrafter"/>
</dbReference>
<feature type="region of interest" description="Disordered" evidence="9">
    <location>
        <begin position="1"/>
        <end position="46"/>
    </location>
</feature>
<evidence type="ECO:0000313" key="13">
    <source>
        <dbReference type="Proteomes" id="UP000663846"/>
    </source>
</evidence>
<comment type="subcellular location">
    <subcellularLocation>
        <location evidence="1">Membrane</location>
        <topology evidence="1">Single-pass type II membrane protein</topology>
    </subcellularLocation>
</comment>
<dbReference type="GO" id="GO:0031505">
    <property type="term" value="P:fungal-type cell wall organization"/>
    <property type="evidence" value="ECO:0007669"/>
    <property type="project" value="TreeGrafter"/>
</dbReference>
<dbReference type="SUPFAM" id="SSF49899">
    <property type="entry name" value="Concanavalin A-like lectins/glucanases"/>
    <property type="match status" value="1"/>
</dbReference>
<dbReference type="PANTHER" id="PTHR31361:SF1">
    <property type="entry name" value="BETA-GLUCAN SYNTHESIS-ASSOCIATED PROTEIN KRE6-RELATED"/>
    <property type="match status" value="1"/>
</dbReference>
<comment type="caution">
    <text evidence="12">The sequence shown here is derived from an EMBL/GenBank/DDBJ whole genome shotgun (WGS) entry which is preliminary data.</text>
</comment>
<dbReference type="InterPro" id="IPR013320">
    <property type="entry name" value="ConA-like_dom_sf"/>
</dbReference>
<dbReference type="EMBL" id="CAJMWS010000056">
    <property type="protein sequence ID" value="CAE6351177.1"/>
    <property type="molecule type" value="Genomic_DNA"/>
</dbReference>
<dbReference type="InterPro" id="IPR000757">
    <property type="entry name" value="Beta-glucanase-like"/>
</dbReference>
<protein>
    <recommendedName>
        <fullName evidence="11">GH16 domain-containing protein</fullName>
    </recommendedName>
</protein>
<evidence type="ECO:0000256" key="3">
    <source>
        <dbReference type="ARBA" id="ARBA00022692"/>
    </source>
</evidence>
<comment type="similarity">
    <text evidence="2">Belongs to the SKN1/KRE6 family.</text>
</comment>
<dbReference type="FunFam" id="2.60.120.200:FF:000135">
    <property type="entry name" value="Related to KRE6-glucan synthase subunit"/>
    <property type="match status" value="1"/>
</dbReference>
<keyword evidence="5 10" id="KW-1133">Transmembrane helix</keyword>
<keyword evidence="7" id="KW-0325">Glycoprotein</keyword>
<dbReference type="Pfam" id="PF03935">
    <property type="entry name" value="SKN1_KRE6_Sbg1"/>
    <property type="match status" value="1"/>
</dbReference>
<dbReference type="PROSITE" id="PS51762">
    <property type="entry name" value="GH16_2"/>
    <property type="match status" value="1"/>
</dbReference>
<evidence type="ECO:0000256" key="9">
    <source>
        <dbReference type="SAM" id="MobiDB-lite"/>
    </source>
</evidence>
<dbReference type="FunFam" id="2.60.120.200:FF:000259">
    <property type="entry name" value="Chromosome 9, whole genome shotgun sequence"/>
    <property type="match status" value="1"/>
</dbReference>
<dbReference type="Gene3D" id="2.60.120.200">
    <property type="match status" value="2"/>
</dbReference>
<feature type="compositionally biased region" description="Low complexity" evidence="9">
    <location>
        <begin position="75"/>
        <end position="88"/>
    </location>
</feature>
<dbReference type="GO" id="GO:0015926">
    <property type="term" value="F:glucosidase activity"/>
    <property type="evidence" value="ECO:0007669"/>
    <property type="project" value="TreeGrafter"/>
</dbReference>
<evidence type="ECO:0000256" key="10">
    <source>
        <dbReference type="SAM" id="Phobius"/>
    </source>
</evidence>
<evidence type="ECO:0000256" key="7">
    <source>
        <dbReference type="ARBA" id="ARBA00023180"/>
    </source>
</evidence>
<keyword evidence="3 10" id="KW-0812">Transmembrane</keyword>
<feature type="region of interest" description="Disordered" evidence="9">
    <location>
        <begin position="129"/>
        <end position="153"/>
    </location>
</feature>
<evidence type="ECO:0000256" key="8">
    <source>
        <dbReference type="ARBA" id="ARBA00023316"/>
    </source>
</evidence>
<evidence type="ECO:0000256" key="6">
    <source>
        <dbReference type="ARBA" id="ARBA00023136"/>
    </source>
</evidence>
<keyword evidence="4" id="KW-0735">Signal-anchor</keyword>
<dbReference type="Proteomes" id="UP000663846">
    <property type="component" value="Unassembled WGS sequence"/>
</dbReference>
<reference evidence="12" key="1">
    <citation type="submission" date="2021-01" db="EMBL/GenBank/DDBJ databases">
        <authorList>
            <person name="Kaushik A."/>
        </authorList>
    </citation>
    <scope>NUCLEOTIDE SEQUENCE</scope>
    <source>
        <strain evidence="12">AG1-1C</strain>
    </source>
</reference>
<feature type="domain" description="GH16" evidence="11">
    <location>
        <begin position="309"/>
        <end position="686"/>
    </location>
</feature>
<dbReference type="InterPro" id="IPR005629">
    <property type="entry name" value="Skn1/Kre6/Sbg1"/>
</dbReference>
<gene>
    <name evidence="12" type="ORF">RDB_LOCUS10961</name>
</gene>
<feature type="region of interest" description="Disordered" evidence="9">
    <location>
        <begin position="207"/>
        <end position="231"/>
    </location>
</feature>
<keyword evidence="6 10" id="KW-0472">Membrane</keyword>
<keyword evidence="8" id="KW-0961">Cell wall biogenesis/degradation</keyword>
<evidence type="ECO:0000256" key="1">
    <source>
        <dbReference type="ARBA" id="ARBA00004606"/>
    </source>
</evidence>
<accession>A0A8H2ZV61</accession>
<feature type="compositionally biased region" description="Basic and acidic residues" evidence="9">
    <location>
        <begin position="20"/>
        <end position="29"/>
    </location>
</feature>
<dbReference type="PANTHER" id="PTHR31361">
    <property type="entry name" value="BETA-GLUCAN SYNTHESIS-ASSOCIATED PROTEIN KRE6-RELATED"/>
    <property type="match status" value="1"/>
</dbReference>
<evidence type="ECO:0000256" key="4">
    <source>
        <dbReference type="ARBA" id="ARBA00022968"/>
    </source>
</evidence>